<feature type="chain" id="PRO_5038933651" evidence="1">
    <location>
        <begin position="27"/>
        <end position="275"/>
    </location>
</feature>
<organism evidence="3 4">
    <name type="scientific">candidate division KSB3 bacterium</name>
    <dbReference type="NCBI Taxonomy" id="2044937"/>
    <lineage>
        <taxon>Bacteria</taxon>
        <taxon>candidate division KSB3</taxon>
    </lineage>
</organism>
<name>A0A9D5JS42_9BACT</name>
<accession>A0A9D5JS42</accession>
<dbReference type="EMBL" id="WJJP01000024">
    <property type="protein sequence ID" value="MBD3323110.1"/>
    <property type="molecule type" value="Genomic_DNA"/>
</dbReference>
<reference evidence="3" key="1">
    <citation type="submission" date="2019-11" db="EMBL/GenBank/DDBJ databases">
        <title>Microbial mats filling the niche in hypersaline microbial mats.</title>
        <authorList>
            <person name="Wong H.L."/>
            <person name="Macleod F.I."/>
            <person name="White R.A. III"/>
            <person name="Burns B.P."/>
        </authorList>
    </citation>
    <scope>NUCLEOTIDE SEQUENCE</scope>
    <source>
        <strain evidence="3">Rbin_158</strain>
    </source>
</reference>
<protein>
    <submittedName>
        <fullName evidence="3">Outer membrane lipoprotein-sorting protein</fullName>
    </submittedName>
</protein>
<evidence type="ECO:0000313" key="4">
    <source>
        <dbReference type="Proteomes" id="UP000649604"/>
    </source>
</evidence>
<evidence type="ECO:0000259" key="2">
    <source>
        <dbReference type="Pfam" id="PF17131"/>
    </source>
</evidence>
<dbReference type="AlphaFoldDB" id="A0A9D5JS42"/>
<feature type="domain" description="Uncharacterized protein TP-0789" evidence="2">
    <location>
        <begin position="86"/>
        <end position="273"/>
    </location>
</feature>
<dbReference type="Proteomes" id="UP000649604">
    <property type="component" value="Unassembled WGS sequence"/>
</dbReference>
<sequence>MKYRRQTIGVLLLVCMLGGVTTTLWAEQDHVQIQEQLDKGRTIIEEAEQRAEFDAEQTILTMTLHYANGKQRTRHLEIFTKYDEDGNRKNLIRFTGPNDVKNTALLTLEGEKGNDDQWLYLPILRKSKRIAAGAKTRSFAGTDYTFEDLRPEALDRHDYLYTEDQEIDGQPCFVILATPTPEEEPYTGYGKRLIFIRQDNYFPIETRYYDKNETLLKKYTHAELINIGGKTWRADTSVMENVQEKTKTVRVVDERLLPDTLDDMLFTQHELTREY</sequence>
<keyword evidence="1" id="KW-0732">Signal</keyword>
<dbReference type="Pfam" id="PF17131">
    <property type="entry name" value="LolA_like"/>
    <property type="match status" value="1"/>
</dbReference>
<comment type="caution">
    <text evidence="3">The sequence shown here is derived from an EMBL/GenBank/DDBJ whole genome shotgun (WGS) entry which is preliminary data.</text>
</comment>
<gene>
    <name evidence="3" type="ORF">GF339_00915</name>
</gene>
<proteinExistence type="predicted"/>
<dbReference type="CDD" id="cd16329">
    <property type="entry name" value="LolA_like"/>
    <property type="match status" value="1"/>
</dbReference>
<dbReference type="Gene3D" id="2.50.20.10">
    <property type="entry name" value="Lipoprotein localisation LolA/LolB/LppX"/>
    <property type="match status" value="1"/>
</dbReference>
<evidence type="ECO:0000256" key="1">
    <source>
        <dbReference type="SAM" id="SignalP"/>
    </source>
</evidence>
<feature type="signal peptide" evidence="1">
    <location>
        <begin position="1"/>
        <end position="26"/>
    </location>
</feature>
<evidence type="ECO:0000313" key="3">
    <source>
        <dbReference type="EMBL" id="MBD3323110.1"/>
    </source>
</evidence>
<dbReference type="InterPro" id="IPR033399">
    <property type="entry name" value="TP_0789-like"/>
</dbReference>
<keyword evidence="3" id="KW-0449">Lipoprotein</keyword>